<dbReference type="SUPFAM" id="SSF52172">
    <property type="entry name" value="CheY-like"/>
    <property type="match status" value="1"/>
</dbReference>
<dbReference type="OrthoDB" id="487748at2"/>
<gene>
    <name evidence="4" type="ORF">NIES2119_15545</name>
</gene>
<evidence type="ECO:0000313" key="5">
    <source>
        <dbReference type="Proteomes" id="UP000185860"/>
    </source>
</evidence>
<feature type="domain" description="Response regulatory" evidence="3">
    <location>
        <begin position="14"/>
        <end position="131"/>
    </location>
</feature>
<dbReference type="EMBL" id="MRCE01000014">
    <property type="protein sequence ID" value="OKH36833.1"/>
    <property type="molecule type" value="Genomic_DNA"/>
</dbReference>
<dbReference type="AlphaFoldDB" id="A0A1U7II48"/>
<dbReference type="InterPro" id="IPR001789">
    <property type="entry name" value="Sig_transdc_resp-reg_receiver"/>
</dbReference>
<dbReference type="RefSeq" id="WP_073594409.1">
    <property type="nucleotide sequence ID" value="NZ_MRCE01000014.1"/>
</dbReference>
<dbReference type="PROSITE" id="PS50110">
    <property type="entry name" value="RESPONSE_REGULATORY"/>
    <property type="match status" value="1"/>
</dbReference>
<reference evidence="4 5" key="1">
    <citation type="submission" date="2016-11" db="EMBL/GenBank/DDBJ databases">
        <title>Draft Genome Sequences of Nine Cyanobacterial Strains from Diverse Habitats.</title>
        <authorList>
            <person name="Zhu T."/>
            <person name="Hou S."/>
            <person name="Lu X."/>
            <person name="Hess W.R."/>
        </authorList>
    </citation>
    <scope>NUCLEOTIDE SEQUENCE [LARGE SCALE GENOMIC DNA]</scope>
    <source>
        <strain evidence="4 5">IAM M-71</strain>
    </source>
</reference>
<dbReference type="PANTHER" id="PTHR44591">
    <property type="entry name" value="STRESS RESPONSE REGULATOR PROTEIN 1"/>
    <property type="match status" value="1"/>
</dbReference>
<dbReference type="InterPro" id="IPR050595">
    <property type="entry name" value="Bact_response_regulator"/>
</dbReference>
<dbReference type="GO" id="GO:0000160">
    <property type="term" value="P:phosphorelay signal transduction system"/>
    <property type="evidence" value="ECO:0007669"/>
    <property type="project" value="InterPro"/>
</dbReference>
<proteinExistence type="predicted"/>
<sequence length="140" mass="15669">MCVKCCSTKTSVKSILLIDYEASVREILQVCLSEIGGWNAIAAASFEEGLTLLLKEKVDAIVMDNFSAKRDSIKFIQKLKANPVTRSIPILLITYKASWYSRQHLQDMSVVGAIAKPFDPVRLPVQISQLLGWNYTVETF</sequence>
<feature type="modified residue" description="4-aspartylphosphate" evidence="2">
    <location>
        <position position="64"/>
    </location>
</feature>
<comment type="caution">
    <text evidence="4">The sequence shown here is derived from an EMBL/GenBank/DDBJ whole genome shotgun (WGS) entry which is preliminary data.</text>
</comment>
<dbReference type="Gene3D" id="3.40.50.2300">
    <property type="match status" value="1"/>
</dbReference>
<dbReference type="STRING" id="454136.NIES2119_15545"/>
<organism evidence="4 5">
    <name type="scientific">[Phormidium ambiguum] IAM M-71</name>
    <dbReference type="NCBI Taxonomy" id="454136"/>
    <lineage>
        <taxon>Bacteria</taxon>
        <taxon>Bacillati</taxon>
        <taxon>Cyanobacteriota</taxon>
        <taxon>Cyanophyceae</taxon>
        <taxon>Oscillatoriophycideae</taxon>
        <taxon>Aerosakkonematales</taxon>
        <taxon>Aerosakkonemataceae</taxon>
        <taxon>Floridanema</taxon>
    </lineage>
</organism>
<evidence type="ECO:0000256" key="1">
    <source>
        <dbReference type="ARBA" id="ARBA00022553"/>
    </source>
</evidence>
<evidence type="ECO:0000259" key="3">
    <source>
        <dbReference type="PROSITE" id="PS50110"/>
    </source>
</evidence>
<evidence type="ECO:0000256" key="2">
    <source>
        <dbReference type="PROSITE-ProRule" id="PRU00169"/>
    </source>
</evidence>
<dbReference type="InterPro" id="IPR011006">
    <property type="entry name" value="CheY-like_superfamily"/>
</dbReference>
<evidence type="ECO:0000313" key="4">
    <source>
        <dbReference type="EMBL" id="OKH36833.1"/>
    </source>
</evidence>
<protein>
    <recommendedName>
        <fullName evidence="3">Response regulatory domain-containing protein</fullName>
    </recommendedName>
</protein>
<keyword evidence="1 2" id="KW-0597">Phosphoprotein</keyword>
<dbReference type="Proteomes" id="UP000185860">
    <property type="component" value="Unassembled WGS sequence"/>
</dbReference>
<accession>A0A1U7II48</accession>
<dbReference type="Pfam" id="PF00072">
    <property type="entry name" value="Response_reg"/>
    <property type="match status" value="1"/>
</dbReference>
<dbReference type="SMART" id="SM00448">
    <property type="entry name" value="REC"/>
    <property type="match status" value="1"/>
</dbReference>
<dbReference type="PANTHER" id="PTHR44591:SF22">
    <property type="entry name" value="CHEY SUBFAMILY"/>
    <property type="match status" value="1"/>
</dbReference>
<name>A0A1U7II48_9CYAN</name>